<dbReference type="InterPro" id="IPR005467">
    <property type="entry name" value="His_kinase_dom"/>
</dbReference>
<accession>A0A844DJF4</accession>
<dbReference type="Gene3D" id="3.30.565.10">
    <property type="entry name" value="Histidine kinase-like ATPase, C-terminal domain"/>
    <property type="match status" value="1"/>
</dbReference>
<dbReference type="InterPro" id="IPR003661">
    <property type="entry name" value="HisK_dim/P_dom"/>
</dbReference>
<dbReference type="InterPro" id="IPR003594">
    <property type="entry name" value="HATPase_dom"/>
</dbReference>
<dbReference type="SMART" id="SM00387">
    <property type="entry name" value="HATPase_c"/>
    <property type="match status" value="1"/>
</dbReference>
<dbReference type="Proteomes" id="UP000462091">
    <property type="component" value="Unassembled WGS sequence"/>
</dbReference>
<reference evidence="8 9" key="1">
    <citation type="journal article" date="2019" name="Nat. Med.">
        <title>A library of human gut bacterial isolates paired with longitudinal multiomics data enables mechanistic microbiome research.</title>
        <authorList>
            <person name="Poyet M."/>
            <person name="Groussin M."/>
            <person name="Gibbons S.M."/>
            <person name="Avila-Pacheco J."/>
            <person name="Jiang X."/>
            <person name="Kearney S.M."/>
            <person name="Perrotta A.R."/>
            <person name="Berdy B."/>
            <person name="Zhao S."/>
            <person name="Lieberman T.D."/>
            <person name="Swanson P.K."/>
            <person name="Smith M."/>
            <person name="Roesemann S."/>
            <person name="Alexander J.E."/>
            <person name="Rich S.A."/>
            <person name="Livny J."/>
            <person name="Vlamakis H."/>
            <person name="Clish C."/>
            <person name="Bullock K."/>
            <person name="Deik A."/>
            <person name="Scott J."/>
            <person name="Pierce K.A."/>
            <person name="Xavier R.J."/>
            <person name="Alm E.J."/>
        </authorList>
    </citation>
    <scope>NUCLEOTIDE SEQUENCE [LARGE SCALE GENOMIC DNA]</scope>
    <source>
        <strain evidence="8 9">BIOML-B1</strain>
    </source>
</reference>
<comment type="caution">
    <text evidence="8">The sequence shown here is derived from an EMBL/GenBank/DDBJ whole genome shotgun (WGS) entry which is preliminary data.</text>
</comment>
<dbReference type="InterPro" id="IPR036097">
    <property type="entry name" value="HisK_dim/P_sf"/>
</dbReference>
<protein>
    <recommendedName>
        <fullName evidence="2">histidine kinase</fullName>
        <ecNumber evidence="2">2.7.13.3</ecNumber>
    </recommendedName>
</protein>
<evidence type="ECO:0000259" key="7">
    <source>
        <dbReference type="PROSITE" id="PS50109"/>
    </source>
</evidence>
<dbReference type="InterPro" id="IPR036890">
    <property type="entry name" value="HATPase_C_sf"/>
</dbReference>
<evidence type="ECO:0000256" key="2">
    <source>
        <dbReference type="ARBA" id="ARBA00012438"/>
    </source>
</evidence>
<dbReference type="RefSeq" id="WP_055219555.1">
    <property type="nucleotide sequence ID" value="NZ_LR699930.1"/>
</dbReference>
<dbReference type="Pfam" id="PF02518">
    <property type="entry name" value="HATPase_c"/>
    <property type="match status" value="1"/>
</dbReference>
<comment type="catalytic activity">
    <reaction evidence="1">
        <text>ATP + protein L-histidine = ADP + protein N-phospho-L-histidine.</text>
        <dbReference type="EC" id="2.7.13.3"/>
    </reaction>
</comment>
<dbReference type="AlphaFoldDB" id="A0A844DJF4"/>
<evidence type="ECO:0000256" key="5">
    <source>
        <dbReference type="ARBA" id="ARBA00022777"/>
    </source>
</evidence>
<gene>
    <name evidence="8" type="ORF">GKE10_02665</name>
</gene>
<evidence type="ECO:0000256" key="6">
    <source>
        <dbReference type="ARBA" id="ARBA00023012"/>
    </source>
</evidence>
<evidence type="ECO:0000256" key="4">
    <source>
        <dbReference type="ARBA" id="ARBA00022679"/>
    </source>
</evidence>
<dbReference type="EC" id="2.7.13.3" evidence="2"/>
<proteinExistence type="predicted"/>
<dbReference type="SUPFAM" id="SSF55874">
    <property type="entry name" value="ATPase domain of HSP90 chaperone/DNA topoisomerase II/histidine kinase"/>
    <property type="match status" value="1"/>
</dbReference>
<keyword evidence="4" id="KW-0808">Transferase</keyword>
<name>A0A844DJF4_9FIRM</name>
<keyword evidence="6" id="KW-0902">Two-component regulatory system</keyword>
<evidence type="ECO:0000256" key="3">
    <source>
        <dbReference type="ARBA" id="ARBA00022553"/>
    </source>
</evidence>
<dbReference type="CDD" id="cd00075">
    <property type="entry name" value="HATPase"/>
    <property type="match status" value="1"/>
</dbReference>
<feature type="domain" description="Histidine kinase" evidence="7">
    <location>
        <begin position="89"/>
        <end position="301"/>
    </location>
</feature>
<dbReference type="InterPro" id="IPR004358">
    <property type="entry name" value="Sig_transdc_His_kin-like_C"/>
</dbReference>
<dbReference type="InterPro" id="IPR050736">
    <property type="entry name" value="Sensor_HK_Regulatory"/>
</dbReference>
<keyword evidence="5 8" id="KW-0418">Kinase</keyword>
<dbReference type="PANTHER" id="PTHR43711">
    <property type="entry name" value="TWO-COMPONENT HISTIDINE KINASE"/>
    <property type="match status" value="1"/>
</dbReference>
<dbReference type="PRINTS" id="PR00344">
    <property type="entry name" value="BCTRLSENSOR"/>
</dbReference>
<dbReference type="SUPFAM" id="SSF47384">
    <property type="entry name" value="Homodimeric domain of signal transducing histidine kinase"/>
    <property type="match status" value="1"/>
</dbReference>
<dbReference type="Pfam" id="PF00512">
    <property type="entry name" value="HisKA"/>
    <property type="match status" value="1"/>
</dbReference>
<dbReference type="PROSITE" id="PS50109">
    <property type="entry name" value="HIS_KIN"/>
    <property type="match status" value="1"/>
</dbReference>
<dbReference type="Gene3D" id="1.10.287.130">
    <property type="match status" value="1"/>
</dbReference>
<dbReference type="CDD" id="cd00082">
    <property type="entry name" value="HisKA"/>
    <property type="match status" value="1"/>
</dbReference>
<evidence type="ECO:0000256" key="1">
    <source>
        <dbReference type="ARBA" id="ARBA00000085"/>
    </source>
</evidence>
<dbReference type="SMART" id="SM00388">
    <property type="entry name" value="HisKA"/>
    <property type="match status" value="1"/>
</dbReference>
<dbReference type="PANTHER" id="PTHR43711:SF31">
    <property type="entry name" value="HISTIDINE KINASE"/>
    <property type="match status" value="1"/>
</dbReference>
<organism evidence="8 9">
    <name type="scientific">Faecalibacterium prausnitzii</name>
    <dbReference type="NCBI Taxonomy" id="853"/>
    <lineage>
        <taxon>Bacteria</taxon>
        <taxon>Bacillati</taxon>
        <taxon>Bacillota</taxon>
        <taxon>Clostridia</taxon>
        <taxon>Eubacteriales</taxon>
        <taxon>Oscillospiraceae</taxon>
        <taxon>Faecalibacterium</taxon>
    </lineage>
</organism>
<keyword evidence="3" id="KW-0597">Phosphoprotein</keyword>
<dbReference type="EMBL" id="WKQM01000003">
    <property type="protein sequence ID" value="MSC50827.1"/>
    <property type="molecule type" value="Genomic_DNA"/>
</dbReference>
<dbReference type="GO" id="GO:0000155">
    <property type="term" value="F:phosphorelay sensor kinase activity"/>
    <property type="evidence" value="ECO:0007669"/>
    <property type="project" value="InterPro"/>
</dbReference>
<evidence type="ECO:0000313" key="9">
    <source>
        <dbReference type="Proteomes" id="UP000462091"/>
    </source>
</evidence>
<sequence length="304" mass="33524">MTALTWVLLAFAVIGLLFGLWQWTARRRTVQRLDNMLEQSISSGFTEEHFDETELSALETKFARFLRGSAHTQKTMKTEQEAVKTLISDISHQTRTPIANLLVYASLLTESDLSPRQREQVQALLTQGEKLSFLIQTLVKASRLETGIVVPTPTLGPVAPLLEATVEQERPAAEKKKITLQNLPFVGDASFDPRWTSEALGNVVNNAVKYTPAGGRVTVSAQMLETFCRVDVTDTGPGIPEEEQGGIFNRFYRGTLTHSAEGLGLGLYLAREILSLQGGYIKVSSKPGNGSTFSLYLPRALNRI</sequence>
<evidence type="ECO:0000313" key="8">
    <source>
        <dbReference type="EMBL" id="MSC50827.1"/>
    </source>
</evidence>